<protein>
    <recommendedName>
        <fullName evidence="6">Pentacotripeptide-repeat region of PRORP domain-containing protein</fullName>
    </recommendedName>
</protein>
<dbReference type="PANTHER" id="PTHR47447">
    <property type="entry name" value="OS03G0856100 PROTEIN"/>
    <property type="match status" value="1"/>
</dbReference>
<dbReference type="Proteomes" id="UP000664859">
    <property type="component" value="Unassembled WGS sequence"/>
</dbReference>
<evidence type="ECO:0000313" key="4">
    <source>
        <dbReference type="EMBL" id="KAG5181203.1"/>
    </source>
</evidence>
<accession>A0A835Z2R8</accession>
<keyword evidence="5" id="KW-1185">Reference proteome</keyword>
<evidence type="ECO:0000313" key="5">
    <source>
        <dbReference type="Proteomes" id="UP000664859"/>
    </source>
</evidence>
<dbReference type="OrthoDB" id="185373at2759"/>
<dbReference type="Pfam" id="PF01535">
    <property type="entry name" value="PPR"/>
    <property type="match status" value="2"/>
</dbReference>
<organism evidence="4 5">
    <name type="scientific">Tribonema minus</name>
    <dbReference type="NCBI Taxonomy" id="303371"/>
    <lineage>
        <taxon>Eukaryota</taxon>
        <taxon>Sar</taxon>
        <taxon>Stramenopiles</taxon>
        <taxon>Ochrophyta</taxon>
        <taxon>PX clade</taxon>
        <taxon>Xanthophyceae</taxon>
        <taxon>Tribonematales</taxon>
        <taxon>Tribonemataceae</taxon>
        <taxon>Tribonema</taxon>
    </lineage>
</organism>
<dbReference type="AlphaFoldDB" id="A0A835Z2R8"/>
<name>A0A835Z2R8_9STRA</name>
<comment type="caution">
    <text evidence="4">The sequence shown here is derived from an EMBL/GenBank/DDBJ whole genome shotgun (WGS) entry which is preliminary data.</text>
</comment>
<feature type="repeat" description="PPR" evidence="2">
    <location>
        <begin position="453"/>
        <end position="487"/>
    </location>
</feature>
<evidence type="ECO:0000256" key="2">
    <source>
        <dbReference type="PROSITE-ProRule" id="PRU00708"/>
    </source>
</evidence>
<feature type="region of interest" description="Disordered" evidence="3">
    <location>
        <begin position="665"/>
        <end position="730"/>
    </location>
</feature>
<dbReference type="EMBL" id="JAFCMP010000334">
    <property type="protein sequence ID" value="KAG5181203.1"/>
    <property type="molecule type" value="Genomic_DNA"/>
</dbReference>
<dbReference type="InterPro" id="IPR002885">
    <property type="entry name" value="PPR_rpt"/>
</dbReference>
<dbReference type="NCBIfam" id="TIGR00756">
    <property type="entry name" value="PPR"/>
    <property type="match status" value="1"/>
</dbReference>
<keyword evidence="1" id="KW-0677">Repeat</keyword>
<dbReference type="PROSITE" id="PS51375">
    <property type="entry name" value="PPR"/>
    <property type="match status" value="1"/>
</dbReference>
<feature type="compositionally biased region" description="Acidic residues" evidence="3">
    <location>
        <begin position="721"/>
        <end position="730"/>
    </location>
</feature>
<proteinExistence type="predicted"/>
<feature type="compositionally biased region" description="Basic and acidic residues" evidence="3">
    <location>
        <begin position="684"/>
        <end position="694"/>
    </location>
</feature>
<dbReference type="Pfam" id="PF13041">
    <property type="entry name" value="PPR_2"/>
    <property type="match status" value="1"/>
</dbReference>
<dbReference type="PANTHER" id="PTHR47447:SF17">
    <property type="entry name" value="OS12G0638900 PROTEIN"/>
    <property type="match status" value="1"/>
</dbReference>
<dbReference type="Pfam" id="PF13812">
    <property type="entry name" value="PPR_3"/>
    <property type="match status" value="1"/>
</dbReference>
<dbReference type="Gene3D" id="1.25.40.10">
    <property type="entry name" value="Tetratricopeptide repeat domain"/>
    <property type="match status" value="5"/>
</dbReference>
<evidence type="ECO:0000256" key="1">
    <source>
        <dbReference type="ARBA" id="ARBA00022737"/>
    </source>
</evidence>
<reference evidence="4" key="1">
    <citation type="submission" date="2021-02" db="EMBL/GenBank/DDBJ databases">
        <title>First Annotated Genome of the Yellow-green Alga Tribonema minus.</title>
        <authorList>
            <person name="Mahan K.M."/>
        </authorList>
    </citation>
    <scope>NUCLEOTIDE SEQUENCE</scope>
    <source>
        <strain evidence="4">UTEX B ZZ1240</strain>
    </source>
</reference>
<sequence>MPDTAWVSQMPNLRARAPAAPPVPHPLVRKMDGLSRQLRLREALDCLAELKKQGGTASDLELAYRKAAVLCRSLGDGALALQLVQEQLNAGRFLSFTTMENTLQALAGAGMWRQALTMLRRFEEKTRSPAVALYMDAMMACAVAGERDEEKTRPPALTLYMDATMACAVAGERDQVMKLWEEMRSRGMDMGVVAHNGLFRALAEMGDGKAAERYFREMVDGDGGVYFNFEMVSGGVVPDVLSYAALVAAYGRARDLQRIADLLTEVENVELAAPPGLVPNRVLVYDSAMQALNEAARHLEFGRRDARDEEARQLRTQALQLFRNATSRGLKPTEETYKHALNACRALGDVRSVEQLLRHMQKTQGKELSAGLIAAAIRALRYGGEVGAAARALPQLEKARGAPLSAQAYLALMHSCAKEGAHALLDQLQRTMQQKALLEQLQRTTQQKGVPMTAGHYEMLMRACIRHRDLERAFELHEEMVAAGVQPSSKTYRSLIQVCGSANRPREALRVLHMVRDDPHVQLDANHIVQTLDAIATAGARHAELLAVMRSAAAAGVAPSAHMYERVIRVAASYGALDEAQALLRGCRARGLAPTVSAYESLAWQLRRAGRFEESEALLDESRRYSDKDRTRRLPADLEDVVAEHVLCSRELAYERRQAWVAAVRGAPHRDDDDDAQAASSEQQRGDSQSRQEYRVLGPRGGARGEERARRRRRRDSRSSDDDEDSLSDE</sequence>
<gene>
    <name evidence="4" type="ORF">JKP88DRAFT_346629</name>
</gene>
<dbReference type="InterPro" id="IPR011990">
    <property type="entry name" value="TPR-like_helical_dom_sf"/>
</dbReference>
<evidence type="ECO:0008006" key="6">
    <source>
        <dbReference type="Google" id="ProtNLM"/>
    </source>
</evidence>
<evidence type="ECO:0000256" key="3">
    <source>
        <dbReference type="SAM" id="MobiDB-lite"/>
    </source>
</evidence>